<protein>
    <recommendedName>
        <fullName evidence="4">Replication termination factor 2</fullName>
    </recommendedName>
</protein>
<dbReference type="Gramene" id="CDF37086">
    <property type="protein sequence ID" value="CDF37086"/>
    <property type="gene ID" value="CHC_T00005311001"/>
</dbReference>
<accession>R7QHZ7</accession>
<evidence type="ECO:0000313" key="3">
    <source>
        <dbReference type="Proteomes" id="UP000012073"/>
    </source>
</evidence>
<feature type="region of interest" description="Disordered" evidence="1">
    <location>
        <begin position="166"/>
        <end position="209"/>
    </location>
</feature>
<dbReference type="AlphaFoldDB" id="R7QHZ7"/>
<dbReference type="EMBL" id="HG001814">
    <property type="protein sequence ID" value="CDF37086.1"/>
    <property type="molecule type" value="Genomic_DNA"/>
</dbReference>
<dbReference type="InterPro" id="IPR006735">
    <property type="entry name" value="Rtf2"/>
</dbReference>
<dbReference type="RefSeq" id="XP_005716905.1">
    <property type="nucleotide sequence ID" value="XM_005716848.1"/>
</dbReference>
<dbReference type="GeneID" id="17324622"/>
<dbReference type="PANTHER" id="PTHR12775:SF0">
    <property type="entry name" value="REPLICATION TERMINATION FACTOR 2"/>
    <property type="match status" value="1"/>
</dbReference>
<evidence type="ECO:0008006" key="4">
    <source>
        <dbReference type="Google" id="ProtNLM"/>
    </source>
</evidence>
<evidence type="ECO:0000313" key="2">
    <source>
        <dbReference type="EMBL" id="CDF37086.1"/>
    </source>
</evidence>
<dbReference type="GO" id="GO:0005634">
    <property type="term" value="C:nucleus"/>
    <property type="evidence" value="ECO:0007669"/>
    <property type="project" value="TreeGrafter"/>
</dbReference>
<sequence>MRAVLYGKSTRAADTSRASVTHCALSKTSLRPPHVVVDRAGNLYNKDALLHYVLARRARKGPATAEGEALAHIRSIKRDTARVQCGADGLVCPVTRKVASEGGGFGVGWECGCVTARVNVEGVRGKEGEGEEGGREVNCVACQAKGSRVRLGLRLEDRLRVLEEGKLREGKRKRKRMEKEGTGSKSKLARLPSDASRHPEQSAATFAEN</sequence>
<dbReference type="GO" id="GO:0006274">
    <property type="term" value="P:DNA replication termination"/>
    <property type="evidence" value="ECO:0007669"/>
    <property type="project" value="TreeGrafter"/>
</dbReference>
<organism evidence="2 3">
    <name type="scientific">Chondrus crispus</name>
    <name type="common">Carrageen Irish moss</name>
    <name type="synonym">Polymorpha crispa</name>
    <dbReference type="NCBI Taxonomy" id="2769"/>
    <lineage>
        <taxon>Eukaryota</taxon>
        <taxon>Rhodophyta</taxon>
        <taxon>Florideophyceae</taxon>
        <taxon>Rhodymeniophycidae</taxon>
        <taxon>Gigartinales</taxon>
        <taxon>Gigartinaceae</taxon>
        <taxon>Chondrus</taxon>
    </lineage>
</organism>
<dbReference type="Pfam" id="PF04641">
    <property type="entry name" value="Rtf2"/>
    <property type="match status" value="1"/>
</dbReference>
<dbReference type="KEGG" id="ccp:CHC_T00005311001"/>
<proteinExistence type="predicted"/>
<dbReference type="PANTHER" id="PTHR12775">
    <property type="entry name" value="PROTEIN C20ORF43 HOMOLOG"/>
    <property type="match status" value="1"/>
</dbReference>
<dbReference type="OrthoDB" id="247013at2759"/>
<keyword evidence="3" id="KW-1185">Reference proteome</keyword>
<gene>
    <name evidence="2" type="ORF">CHC_T00005311001</name>
</gene>
<name>R7QHZ7_CHOCR</name>
<evidence type="ECO:0000256" key="1">
    <source>
        <dbReference type="SAM" id="MobiDB-lite"/>
    </source>
</evidence>
<dbReference type="Proteomes" id="UP000012073">
    <property type="component" value="Unassembled WGS sequence"/>
</dbReference>
<dbReference type="STRING" id="2769.R7QHZ7"/>
<reference evidence="3" key="1">
    <citation type="journal article" date="2013" name="Proc. Natl. Acad. Sci. U.S.A.">
        <title>Genome structure and metabolic features in the red seaweed Chondrus crispus shed light on evolution of the Archaeplastida.</title>
        <authorList>
            <person name="Collen J."/>
            <person name="Porcel B."/>
            <person name="Carre W."/>
            <person name="Ball S.G."/>
            <person name="Chaparro C."/>
            <person name="Tonon T."/>
            <person name="Barbeyron T."/>
            <person name="Michel G."/>
            <person name="Noel B."/>
            <person name="Valentin K."/>
            <person name="Elias M."/>
            <person name="Artiguenave F."/>
            <person name="Arun A."/>
            <person name="Aury J.M."/>
            <person name="Barbosa-Neto J.F."/>
            <person name="Bothwell J.H."/>
            <person name="Bouget F.Y."/>
            <person name="Brillet L."/>
            <person name="Cabello-Hurtado F."/>
            <person name="Capella-Gutierrez S."/>
            <person name="Charrier B."/>
            <person name="Cladiere L."/>
            <person name="Cock J.M."/>
            <person name="Coelho S.M."/>
            <person name="Colleoni C."/>
            <person name="Czjzek M."/>
            <person name="Da Silva C."/>
            <person name="Delage L."/>
            <person name="Denoeud F."/>
            <person name="Deschamps P."/>
            <person name="Dittami S.M."/>
            <person name="Gabaldon T."/>
            <person name="Gachon C.M."/>
            <person name="Groisillier A."/>
            <person name="Herve C."/>
            <person name="Jabbari K."/>
            <person name="Katinka M."/>
            <person name="Kloareg B."/>
            <person name="Kowalczyk N."/>
            <person name="Labadie K."/>
            <person name="Leblanc C."/>
            <person name="Lopez P.J."/>
            <person name="McLachlan D.H."/>
            <person name="Meslet-Cladiere L."/>
            <person name="Moustafa A."/>
            <person name="Nehr Z."/>
            <person name="Nyvall Collen P."/>
            <person name="Panaud O."/>
            <person name="Partensky F."/>
            <person name="Poulain J."/>
            <person name="Rensing S.A."/>
            <person name="Rousvoal S."/>
            <person name="Samson G."/>
            <person name="Symeonidi A."/>
            <person name="Weissenbach J."/>
            <person name="Zambounis A."/>
            <person name="Wincker P."/>
            <person name="Boyen C."/>
        </authorList>
    </citation>
    <scope>NUCLEOTIDE SEQUENCE [LARGE SCALE GENOMIC DNA]</scope>
    <source>
        <strain evidence="3">cv. Stackhouse</strain>
    </source>
</reference>